<sequence>MKKGFLNLFSSLVKNPNFNVTFTFFVIVGCIYVTILSLFDRNIFDQSEIRNIKNETVNLSENNDNFKTVLSLFYLWLCALVFGNLASYLNLPPLLGMLIAGIFFNNVPGLKGFIVIDRKWEETCRQIAFLLILVRAGIGINPLILKKSFHHCFVLGFGSTTFEVLTVVFSSFYLFDVPLAVGISFGFILTATSPAITVPTMIKLQKEQHGAKKGVPTVVLASATMDNLFCISAFYIAAAIIFLSRNKPFSTTIMSVVGEMIASVLVGITAGSALQHFPKVENGFLHFCRGSLILSMALAVYYGTRNLGFFIIGPIVVFMMSTIATMKWKFDNANHTRIEERGFKILWVFLFLPLLFSLIGLLIVNLFAQFISVLLSVVVFTENKTENIPMKERIHGLIDHHSLMVFSKTYCPYSKLAKRILYEKYKIYPKHILELDEENNMTEIQDYLSTISGIRTVPQIYVNGEFVGGATDIQELDRQGKLKKILRKAKVL</sequence>
<dbReference type="Proteomes" id="UP000887576">
    <property type="component" value="Unplaced"/>
</dbReference>
<evidence type="ECO:0000313" key="1">
    <source>
        <dbReference type="Proteomes" id="UP000887576"/>
    </source>
</evidence>
<organism evidence="1 2">
    <name type="scientific">Panagrolaimus sp. JU765</name>
    <dbReference type="NCBI Taxonomy" id="591449"/>
    <lineage>
        <taxon>Eukaryota</taxon>
        <taxon>Metazoa</taxon>
        <taxon>Ecdysozoa</taxon>
        <taxon>Nematoda</taxon>
        <taxon>Chromadorea</taxon>
        <taxon>Rhabditida</taxon>
        <taxon>Tylenchina</taxon>
        <taxon>Panagrolaimomorpha</taxon>
        <taxon>Panagrolaimoidea</taxon>
        <taxon>Panagrolaimidae</taxon>
        <taxon>Panagrolaimus</taxon>
    </lineage>
</organism>
<name>A0AC34Q6U1_9BILA</name>
<protein>
    <submittedName>
        <fullName evidence="2">Glutaredoxin domain-containing protein</fullName>
    </submittedName>
</protein>
<accession>A0AC34Q6U1</accession>
<evidence type="ECO:0000313" key="2">
    <source>
        <dbReference type="WBParaSite" id="JU765_v2.g13352.t1"/>
    </source>
</evidence>
<reference evidence="2" key="1">
    <citation type="submission" date="2022-11" db="UniProtKB">
        <authorList>
            <consortium name="WormBaseParasite"/>
        </authorList>
    </citation>
    <scope>IDENTIFICATION</scope>
</reference>
<dbReference type="WBParaSite" id="JU765_v2.g13352.t1">
    <property type="protein sequence ID" value="JU765_v2.g13352.t1"/>
    <property type="gene ID" value="JU765_v2.g13352"/>
</dbReference>
<proteinExistence type="predicted"/>